<name>A0A8J8T555_HALGN</name>
<keyword evidence="3" id="KW-1185">Reference proteome</keyword>
<feature type="compositionally biased region" description="Low complexity" evidence="1">
    <location>
        <begin position="90"/>
        <end position="102"/>
    </location>
</feature>
<dbReference type="InterPro" id="IPR035892">
    <property type="entry name" value="C2_domain_sf"/>
</dbReference>
<feature type="compositionally biased region" description="Polar residues" evidence="1">
    <location>
        <begin position="76"/>
        <end position="89"/>
    </location>
</feature>
<evidence type="ECO:0000313" key="2">
    <source>
        <dbReference type="EMBL" id="TNV82130.1"/>
    </source>
</evidence>
<proteinExistence type="predicted"/>
<sequence length="102" mass="11193">MLVPIQAFDEAHIKFKCFDEDLISNDFIGEASFKATSLIKFFNEARASKLILNYQHKPAAEIQVACKFVPSGQGGPNTRTGAASSTLINPPQAQQPQLLQDQ</sequence>
<comment type="caution">
    <text evidence="2">The sequence shown here is derived from an EMBL/GenBank/DDBJ whole genome shotgun (WGS) entry which is preliminary data.</text>
</comment>
<organism evidence="2 3">
    <name type="scientific">Halteria grandinella</name>
    <dbReference type="NCBI Taxonomy" id="5974"/>
    <lineage>
        <taxon>Eukaryota</taxon>
        <taxon>Sar</taxon>
        <taxon>Alveolata</taxon>
        <taxon>Ciliophora</taxon>
        <taxon>Intramacronucleata</taxon>
        <taxon>Spirotrichea</taxon>
        <taxon>Stichotrichia</taxon>
        <taxon>Sporadotrichida</taxon>
        <taxon>Halteriidae</taxon>
        <taxon>Halteria</taxon>
    </lineage>
</organism>
<dbReference type="Proteomes" id="UP000785679">
    <property type="component" value="Unassembled WGS sequence"/>
</dbReference>
<evidence type="ECO:0000256" key="1">
    <source>
        <dbReference type="SAM" id="MobiDB-lite"/>
    </source>
</evidence>
<dbReference type="EMBL" id="RRYP01005337">
    <property type="protein sequence ID" value="TNV82130.1"/>
    <property type="molecule type" value="Genomic_DNA"/>
</dbReference>
<reference evidence="2" key="1">
    <citation type="submission" date="2019-06" db="EMBL/GenBank/DDBJ databases">
        <authorList>
            <person name="Zheng W."/>
        </authorList>
    </citation>
    <scope>NUCLEOTIDE SEQUENCE</scope>
    <source>
        <strain evidence="2">QDHG01</strain>
    </source>
</reference>
<gene>
    <name evidence="2" type="ORF">FGO68_gene17021</name>
</gene>
<dbReference type="AlphaFoldDB" id="A0A8J8T555"/>
<dbReference type="Gene3D" id="2.60.40.150">
    <property type="entry name" value="C2 domain"/>
    <property type="match status" value="1"/>
</dbReference>
<dbReference type="OrthoDB" id="312957at2759"/>
<feature type="region of interest" description="Disordered" evidence="1">
    <location>
        <begin position="73"/>
        <end position="102"/>
    </location>
</feature>
<protein>
    <submittedName>
        <fullName evidence="2">Uncharacterized protein</fullName>
    </submittedName>
</protein>
<accession>A0A8J8T555</accession>
<evidence type="ECO:0000313" key="3">
    <source>
        <dbReference type="Proteomes" id="UP000785679"/>
    </source>
</evidence>
<dbReference type="SUPFAM" id="SSF49562">
    <property type="entry name" value="C2 domain (Calcium/lipid-binding domain, CaLB)"/>
    <property type="match status" value="1"/>
</dbReference>